<dbReference type="EMBL" id="BAAACG010000010">
    <property type="protein sequence ID" value="GAA0741639.1"/>
    <property type="molecule type" value="Genomic_DNA"/>
</dbReference>
<feature type="transmembrane region" description="Helical" evidence="1">
    <location>
        <begin position="39"/>
        <end position="61"/>
    </location>
</feature>
<evidence type="ECO:0000313" key="2">
    <source>
        <dbReference type="EMBL" id="GAA0741639.1"/>
    </source>
</evidence>
<gene>
    <name evidence="2" type="ORF">GCM10008906_23050</name>
</gene>
<feature type="transmembrane region" description="Helical" evidence="1">
    <location>
        <begin position="7"/>
        <end position="27"/>
    </location>
</feature>
<proteinExistence type="predicted"/>
<sequence>MENKIKKIYLVIAIITTVCGFIFKLGYRSYIYKNNINDFGIADSAPNFFYTVGIIFFMLYIQKKIEMKATRNIILATTAGVLTYELEQNFTSMIFDVKDIIATIIGTIICYLICRYLNERYNLSTAKEVS</sequence>
<dbReference type="RefSeq" id="WP_343761741.1">
    <property type="nucleotide sequence ID" value="NZ_BAAACG010000010.1"/>
</dbReference>
<dbReference type="Proteomes" id="UP001501510">
    <property type="component" value="Unassembled WGS sequence"/>
</dbReference>
<feature type="transmembrane region" description="Helical" evidence="1">
    <location>
        <begin position="100"/>
        <end position="117"/>
    </location>
</feature>
<keyword evidence="1" id="KW-1133">Transmembrane helix</keyword>
<reference evidence="3" key="1">
    <citation type="journal article" date="2019" name="Int. J. Syst. Evol. Microbiol.">
        <title>The Global Catalogue of Microorganisms (GCM) 10K type strain sequencing project: providing services to taxonomists for standard genome sequencing and annotation.</title>
        <authorList>
            <consortium name="The Broad Institute Genomics Platform"/>
            <consortium name="The Broad Institute Genome Sequencing Center for Infectious Disease"/>
            <person name="Wu L."/>
            <person name="Ma J."/>
        </authorList>
    </citation>
    <scope>NUCLEOTIDE SEQUENCE [LARGE SCALE GENOMIC DNA]</scope>
    <source>
        <strain evidence="3">JCM 1407</strain>
    </source>
</reference>
<protein>
    <recommendedName>
        <fullName evidence="4">VanZ-like domain-containing protein</fullName>
    </recommendedName>
</protein>
<comment type="caution">
    <text evidence="2">The sequence shown here is derived from an EMBL/GenBank/DDBJ whole genome shotgun (WGS) entry which is preliminary data.</text>
</comment>
<keyword evidence="1" id="KW-0812">Transmembrane</keyword>
<evidence type="ECO:0008006" key="4">
    <source>
        <dbReference type="Google" id="ProtNLM"/>
    </source>
</evidence>
<organism evidence="2 3">
    <name type="scientific">Clostridium oceanicum</name>
    <dbReference type="NCBI Taxonomy" id="1543"/>
    <lineage>
        <taxon>Bacteria</taxon>
        <taxon>Bacillati</taxon>
        <taxon>Bacillota</taxon>
        <taxon>Clostridia</taxon>
        <taxon>Eubacteriales</taxon>
        <taxon>Clostridiaceae</taxon>
        <taxon>Clostridium</taxon>
    </lineage>
</organism>
<keyword evidence="1" id="KW-0472">Membrane</keyword>
<evidence type="ECO:0000313" key="3">
    <source>
        <dbReference type="Proteomes" id="UP001501510"/>
    </source>
</evidence>
<accession>A0ABP3USC2</accession>
<feature type="transmembrane region" description="Helical" evidence="1">
    <location>
        <begin position="73"/>
        <end position="94"/>
    </location>
</feature>
<evidence type="ECO:0000256" key="1">
    <source>
        <dbReference type="SAM" id="Phobius"/>
    </source>
</evidence>
<keyword evidence="3" id="KW-1185">Reference proteome</keyword>
<name>A0ABP3USC2_9CLOT</name>